<organism evidence="2 3">
    <name type="scientific">Actinidia rufa</name>
    <dbReference type="NCBI Taxonomy" id="165716"/>
    <lineage>
        <taxon>Eukaryota</taxon>
        <taxon>Viridiplantae</taxon>
        <taxon>Streptophyta</taxon>
        <taxon>Embryophyta</taxon>
        <taxon>Tracheophyta</taxon>
        <taxon>Spermatophyta</taxon>
        <taxon>Magnoliopsida</taxon>
        <taxon>eudicotyledons</taxon>
        <taxon>Gunneridae</taxon>
        <taxon>Pentapetalae</taxon>
        <taxon>asterids</taxon>
        <taxon>Ericales</taxon>
        <taxon>Actinidiaceae</taxon>
        <taxon>Actinidia</taxon>
    </lineage>
</organism>
<accession>A0A7J0F3V6</accession>
<dbReference type="OrthoDB" id="730489at2759"/>
<evidence type="ECO:0000259" key="1">
    <source>
        <dbReference type="Pfam" id="PF12215"/>
    </source>
</evidence>
<dbReference type="Pfam" id="PF12215">
    <property type="entry name" value="Glyco_hydr_116N"/>
    <property type="match status" value="1"/>
</dbReference>
<sequence length="85" mass="9219">MWSYIREEASQGRHLLILSNEKSCKPSASQGVPLGGMGSGSISRGFRGEFSHWQITPGTCEASPIMANQFSVKLCPSTHHLLVVC</sequence>
<keyword evidence="3" id="KW-1185">Reference proteome</keyword>
<comment type="caution">
    <text evidence="2">The sequence shown here is derived from an EMBL/GenBank/DDBJ whole genome shotgun (WGS) entry which is preliminary data.</text>
</comment>
<dbReference type="InterPro" id="IPR052566">
    <property type="entry name" value="Non-lysos_glucosylceramidase"/>
</dbReference>
<protein>
    <submittedName>
        <fullName evidence="2">Beta-glucosidase, GBA2 type family protein</fullName>
    </submittedName>
</protein>
<dbReference type="PANTHER" id="PTHR12654:SF0">
    <property type="entry name" value="NON-LYSOSOMAL GLUCOSYLCERAMIDASE"/>
    <property type="match status" value="1"/>
</dbReference>
<proteinExistence type="predicted"/>
<dbReference type="Proteomes" id="UP000585474">
    <property type="component" value="Unassembled WGS sequence"/>
</dbReference>
<dbReference type="AlphaFoldDB" id="A0A7J0F3V6"/>
<dbReference type="InterPro" id="IPR024462">
    <property type="entry name" value="GH116_N"/>
</dbReference>
<dbReference type="PANTHER" id="PTHR12654">
    <property type="entry name" value="BILE ACID BETA-GLUCOSIDASE-RELATED"/>
    <property type="match status" value="1"/>
</dbReference>
<reference evidence="2 3" key="1">
    <citation type="submission" date="2019-07" db="EMBL/GenBank/DDBJ databases">
        <title>De Novo Assembly of kiwifruit Actinidia rufa.</title>
        <authorList>
            <person name="Sugita-Konishi S."/>
            <person name="Sato K."/>
            <person name="Mori E."/>
            <person name="Abe Y."/>
            <person name="Kisaki G."/>
            <person name="Hamano K."/>
            <person name="Suezawa K."/>
            <person name="Otani M."/>
            <person name="Fukuda T."/>
            <person name="Manabe T."/>
            <person name="Gomi K."/>
            <person name="Tabuchi M."/>
            <person name="Akimitsu K."/>
            <person name="Kataoka I."/>
        </authorList>
    </citation>
    <scope>NUCLEOTIDE SEQUENCE [LARGE SCALE GENOMIC DNA]</scope>
    <source>
        <strain evidence="3">cv. Fuchu</strain>
    </source>
</reference>
<dbReference type="EMBL" id="BJWL01000008">
    <property type="protein sequence ID" value="GFY92929.1"/>
    <property type="molecule type" value="Genomic_DNA"/>
</dbReference>
<feature type="domain" description="Glycosyl-hydrolase family 116 N-terminal" evidence="1">
    <location>
        <begin position="31"/>
        <end position="74"/>
    </location>
</feature>
<dbReference type="GO" id="GO:0008422">
    <property type="term" value="F:beta-glucosidase activity"/>
    <property type="evidence" value="ECO:0007669"/>
    <property type="project" value="TreeGrafter"/>
</dbReference>
<evidence type="ECO:0000313" key="2">
    <source>
        <dbReference type="EMBL" id="GFY92929.1"/>
    </source>
</evidence>
<evidence type="ECO:0000313" key="3">
    <source>
        <dbReference type="Proteomes" id="UP000585474"/>
    </source>
</evidence>
<gene>
    <name evidence="2" type="ORF">Acr_08g0013250</name>
</gene>
<name>A0A7J0F3V6_9ERIC</name>